<dbReference type="STRING" id="316067.Geob_0267"/>
<sequence length="64" mass="7663">MARKYNNPRKPYIVSMRVTDEEMDKFRQIMEMTNLSAADLMRDAFTLLRQQWELSHGTDMSLHI</sequence>
<name>B9M980_GEODF</name>
<dbReference type="EMBL" id="CP001390">
    <property type="protein sequence ID" value="ACM18638.1"/>
    <property type="molecule type" value="Genomic_DNA"/>
</dbReference>
<dbReference type="HOGENOM" id="CLU_207132_0_0_7"/>
<dbReference type="OrthoDB" id="5397819at2"/>
<accession>B9M980</accession>
<dbReference type="KEGG" id="geo:Geob_0267"/>
<protein>
    <submittedName>
        <fullName evidence="1">Transcriptional repressor, HgtR-related</fullName>
    </submittedName>
</protein>
<dbReference type="Proteomes" id="UP000007721">
    <property type="component" value="Chromosome"/>
</dbReference>
<organism evidence="1 2">
    <name type="scientific">Geotalea daltonii (strain DSM 22248 / JCM 15807 / FRC-32)</name>
    <name type="common">Geobacter daltonii</name>
    <dbReference type="NCBI Taxonomy" id="316067"/>
    <lineage>
        <taxon>Bacteria</taxon>
        <taxon>Pseudomonadati</taxon>
        <taxon>Thermodesulfobacteriota</taxon>
        <taxon>Desulfuromonadia</taxon>
        <taxon>Geobacterales</taxon>
        <taxon>Geobacteraceae</taxon>
        <taxon>Geotalea</taxon>
    </lineage>
</organism>
<reference evidence="1 2" key="1">
    <citation type="submission" date="2009-01" db="EMBL/GenBank/DDBJ databases">
        <title>Complete sequence of Geobacter sp. FRC-32.</title>
        <authorList>
            <consortium name="US DOE Joint Genome Institute"/>
            <person name="Lucas S."/>
            <person name="Copeland A."/>
            <person name="Lapidus A."/>
            <person name="Glavina del Rio T."/>
            <person name="Dalin E."/>
            <person name="Tice H."/>
            <person name="Bruce D."/>
            <person name="Goodwin L."/>
            <person name="Pitluck S."/>
            <person name="Saunders E."/>
            <person name="Brettin T."/>
            <person name="Detter J.C."/>
            <person name="Han C."/>
            <person name="Larimer F."/>
            <person name="Land M."/>
            <person name="Hauser L."/>
            <person name="Kyrpides N."/>
            <person name="Ovchinnikova G."/>
            <person name="Kostka J."/>
            <person name="Richardson P."/>
        </authorList>
    </citation>
    <scope>NUCLEOTIDE SEQUENCE [LARGE SCALE GENOMIC DNA]</scope>
    <source>
        <strain evidence="2">DSM 22248 / JCM 15807 / FRC-32</strain>
    </source>
</reference>
<keyword evidence="2" id="KW-1185">Reference proteome</keyword>
<gene>
    <name evidence="1" type="ordered locus">Geob_0267</name>
</gene>
<evidence type="ECO:0000313" key="1">
    <source>
        <dbReference type="EMBL" id="ACM18638.1"/>
    </source>
</evidence>
<proteinExistence type="predicted"/>
<dbReference type="RefSeq" id="WP_012645367.1">
    <property type="nucleotide sequence ID" value="NC_011979.1"/>
</dbReference>
<dbReference type="AlphaFoldDB" id="B9M980"/>
<evidence type="ECO:0000313" key="2">
    <source>
        <dbReference type="Proteomes" id="UP000007721"/>
    </source>
</evidence>